<dbReference type="InterPro" id="IPR036059">
    <property type="entry name" value="TldD/PmbA_sf"/>
</dbReference>
<evidence type="ECO:0000313" key="5">
    <source>
        <dbReference type="EMBL" id="NYF79160.1"/>
    </source>
</evidence>
<dbReference type="InterPro" id="IPR035068">
    <property type="entry name" value="TldD/PmbA_N"/>
</dbReference>
<dbReference type="Proteomes" id="UP000589520">
    <property type="component" value="Unassembled WGS sequence"/>
</dbReference>
<feature type="domain" description="Metalloprotease TldD/E central" evidence="4">
    <location>
        <begin position="125"/>
        <end position="232"/>
    </location>
</feature>
<evidence type="ECO:0000259" key="3">
    <source>
        <dbReference type="Pfam" id="PF19289"/>
    </source>
</evidence>
<organism evidence="5 6">
    <name type="scientific">Granulicella arctica</name>
    <dbReference type="NCBI Taxonomy" id="940613"/>
    <lineage>
        <taxon>Bacteria</taxon>
        <taxon>Pseudomonadati</taxon>
        <taxon>Acidobacteriota</taxon>
        <taxon>Terriglobia</taxon>
        <taxon>Terriglobales</taxon>
        <taxon>Acidobacteriaceae</taxon>
        <taxon>Granulicella</taxon>
    </lineage>
</organism>
<protein>
    <submittedName>
        <fullName evidence="5">PmbA protein</fullName>
    </submittedName>
</protein>
<gene>
    <name evidence="5" type="ORF">HDF17_001447</name>
</gene>
<dbReference type="EMBL" id="JACCCW010000001">
    <property type="protein sequence ID" value="NYF79160.1"/>
    <property type="molecule type" value="Genomic_DNA"/>
</dbReference>
<proteinExistence type="inferred from homology"/>
<feature type="domain" description="Metalloprotease TldD/E C-terminal" evidence="3">
    <location>
        <begin position="239"/>
        <end position="464"/>
    </location>
</feature>
<dbReference type="InterPro" id="IPR047657">
    <property type="entry name" value="PmbA"/>
</dbReference>
<evidence type="ECO:0000256" key="1">
    <source>
        <dbReference type="ARBA" id="ARBA00005836"/>
    </source>
</evidence>
<dbReference type="PANTHER" id="PTHR43421:SF1">
    <property type="entry name" value="METALLOPROTEASE PMBA"/>
    <property type="match status" value="1"/>
</dbReference>
<feature type="domain" description="Metalloprotease TldD/E N-terminal" evidence="2">
    <location>
        <begin position="31"/>
        <end position="95"/>
    </location>
</feature>
<dbReference type="GO" id="GO:0006508">
    <property type="term" value="P:proteolysis"/>
    <property type="evidence" value="ECO:0007669"/>
    <property type="project" value="InterPro"/>
</dbReference>
<dbReference type="SUPFAM" id="SSF111283">
    <property type="entry name" value="Putative modulator of DNA gyrase, PmbA/TldD"/>
    <property type="match status" value="1"/>
</dbReference>
<evidence type="ECO:0000313" key="6">
    <source>
        <dbReference type="Proteomes" id="UP000589520"/>
    </source>
</evidence>
<comment type="caution">
    <text evidence="5">The sequence shown here is derived from an EMBL/GenBank/DDBJ whole genome shotgun (WGS) entry which is preliminary data.</text>
</comment>
<name>A0A7Y9PFU4_9BACT</name>
<accession>A0A7Y9PFU4</accession>
<comment type="similarity">
    <text evidence="1">Belongs to the peptidase U62 family.</text>
</comment>
<evidence type="ECO:0000259" key="4">
    <source>
        <dbReference type="Pfam" id="PF19290"/>
    </source>
</evidence>
<dbReference type="RefSeq" id="WP_179489176.1">
    <property type="nucleotide sequence ID" value="NZ_JACCCW010000001.1"/>
</dbReference>
<dbReference type="Pfam" id="PF19290">
    <property type="entry name" value="PmbA_TldD_2nd"/>
    <property type="match status" value="1"/>
</dbReference>
<sequence>MSSVAPALSSDLKQLASDVLTKAMKAGATDAEAVVYEGDEFETRVRLGQVEMLKESGSRAVGLRVFIGQRTASTSSSDFSDESIARLVDGAITLAKITSEDPFAGLPEPEAFGKLAGDLALYFEDVNEQPPAERIEIARRAEAAAMAFDTRIQNSGGGDFDTSTSHKILMNSRGFIGEYRRSYCGFSTSPIAQDEKGGMQRNYWFSNSRTTKKLESPEEIGRIAAQRALRRLGARQVKTQKAPVVFSPEIARSIIGNIFDAANGDAIYRHATFFADMLGQQVAGENITVVDDGTLVFDEGGIKVGGFGTSPFDSEGLPTRRTVLVEKGILKNYVMNTYTARKLGMASTGNASRGLAGTPGIGAGNFYLEPGTLTPEQLIGDVKDGLYVTETMGFGVNLVTGDYSQGASGLWIENGELAYPVEEITIAGNLKDMYKNIVAIGNDLVFRSASAAPTIRIEGMMIAGS</sequence>
<dbReference type="InterPro" id="IPR045570">
    <property type="entry name" value="Metalloprtase-TldD/E_cen_dom"/>
</dbReference>
<dbReference type="Pfam" id="PF01523">
    <property type="entry name" value="PmbA_TldD_1st"/>
    <property type="match status" value="1"/>
</dbReference>
<dbReference type="Pfam" id="PF19289">
    <property type="entry name" value="PmbA_TldD_3rd"/>
    <property type="match status" value="1"/>
</dbReference>
<evidence type="ECO:0000259" key="2">
    <source>
        <dbReference type="Pfam" id="PF01523"/>
    </source>
</evidence>
<dbReference type="InterPro" id="IPR002510">
    <property type="entry name" value="Metalloprtase-TldD/E_N"/>
</dbReference>
<dbReference type="AlphaFoldDB" id="A0A7Y9PFU4"/>
<dbReference type="InterPro" id="IPR045569">
    <property type="entry name" value="Metalloprtase-TldD/E_C"/>
</dbReference>
<dbReference type="GO" id="GO:0008237">
    <property type="term" value="F:metallopeptidase activity"/>
    <property type="evidence" value="ECO:0007669"/>
    <property type="project" value="InterPro"/>
</dbReference>
<dbReference type="PANTHER" id="PTHR43421">
    <property type="entry name" value="METALLOPROTEASE PMBA"/>
    <property type="match status" value="1"/>
</dbReference>
<keyword evidence="6" id="KW-1185">Reference proteome</keyword>
<dbReference type="Gene3D" id="3.30.2290.10">
    <property type="entry name" value="PmbA/TldD superfamily"/>
    <property type="match status" value="1"/>
</dbReference>
<reference evidence="5 6" key="1">
    <citation type="submission" date="2020-07" db="EMBL/GenBank/DDBJ databases">
        <title>Genomic Encyclopedia of Type Strains, Phase IV (KMG-V): Genome sequencing to study the core and pangenomes of soil and plant-associated prokaryotes.</title>
        <authorList>
            <person name="Whitman W."/>
        </authorList>
    </citation>
    <scope>NUCLEOTIDE SEQUENCE [LARGE SCALE GENOMIC DNA]</scope>
    <source>
        <strain evidence="5 6">X4EP2</strain>
    </source>
</reference>
<dbReference type="GO" id="GO:0005829">
    <property type="term" value="C:cytosol"/>
    <property type="evidence" value="ECO:0007669"/>
    <property type="project" value="TreeGrafter"/>
</dbReference>